<dbReference type="Ensembl" id="ENSGALT00010042593.1">
    <property type="protein sequence ID" value="ENSGALP00010025083.1"/>
    <property type="gene ID" value="ENSGALG00010017627.1"/>
</dbReference>
<accession>A0A8V0Z2E0</accession>
<dbReference type="Proteomes" id="UP000000539">
    <property type="component" value="Chromosome 3"/>
</dbReference>
<organism evidence="1 2">
    <name type="scientific">Gallus gallus</name>
    <name type="common">Chicken</name>
    <dbReference type="NCBI Taxonomy" id="9031"/>
    <lineage>
        <taxon>Eukaryota</taxon>
        <taxon>Metazoa</taxon>
        <taxon>Chordata</taxon>
        <taxon>Craniata</taxon>
        <taxon>Vertebrata</taxon>
        <taxon>Euteleostomi</taxon>
        <taxon>Archelosauria</taxon>
        <taxon>Archosauria</taxon>
        <taxon>Dinosauria</taxon>
        <taxon>Saurischia</taxon>
        <taxon>Theropoda</taxon>
        <taxon>Coelurosauria</taxon>
        <taxon>Aves</taxon>
        <taxon>Neognathae</taxon>
        <taxon>Galloanserae</taxon>
        <taxon>Galliformes</taxon>
        <taxon>Phasianidae</taxon>
        <taxon>Phasianinae</taxon>
        <taxon>Gallus</taxon>
    </lineage>
</organism>
<dbReference type="AlphaFoldDB" id="A0A8V0Z2E0"/>
<protein>
    <submittedName>
        <fullName evidence="1">Uncharacterized protein</fullName>
    </submittedName>
</protein>
<keyword evidence="2" id="KW-1185">Reference proteome</keyword>
<sequence length="87" mass="9493">MRAKSKNLYCDLGNTLKQHLLFACDDVQGIAKLAVPCLACCSGVKLTFGLIYRETQGMPKAVVRTLTDMDVVCALGHQDHTLCGFCE</sequence>
<reference evidence="1" key="2">
    <citation type="submission" date="2025-08" db="UniProtKB">
        <authorList>
            <consortium name="Ensembl"/>
        </authorList>
    </citation>
    <scope>IDENTIFICATION</scope>
    <source>
        <strain evidence="1">broiler</strain>
    </source>
</reference>
<proteinExistence type="predicted"/>
<reference evidence="1" key="1">
    <citation type="submission" date="2020-11" db="EMBL/GenBank/DDBJ databases">
        <title>Gallus gallus (Chicken) genome, bGalGal1, GRCg7b, maternal haplotype autosomes + Z &amp; W.</title>
        <authorList>
            <person name="Warren W."/>
            <person name="Formenti G."/>
            <person name="Fedrigo O."/>
            <person name="Haase B."/>
            <person name="Mountcastle J."/>
            <person name="Balacco J."/>
            <person name="Tracey A."/>
            <person name="Schneider V."/>
            <person name="Okimoto R."/>
            <person name="Cheng H."/>
            <person name="Hawken R."/>
            <person name="Howe K."/>
            <person name="Jarvis E.D."/>
        </authorList>
    </citation>
    <scope>NUCLEOTIDE SEQUENCE [LARGE SCALE GENOMIC DNA]</scope>
    <source>
        <strain evidence="1">Broiler</strain>
    </source>
</reference>
<evidence type="ECO:0000313" key="1">
    <source>
        <dbReference type="Ensembl" id="ENSGALP00010025083.1"/>
    </source>
</evidence>
<evidence type="ECO:0000313" key="2">
    <source>
        <dbReference type="Proteomes" id="UP000000539"/>
    </source>
</evidence>
<name>A0A8V0Z2E0_CHICK</name>
<reference evidence="1" key="3">
    <citation type="submission" date="2025-09" db="UniProtKB">
        <authorList>
            <consortium name="Ensembl"/>
        </authorList>
    </citation>
    <scope>IDENTIFICATION</scope>
    <source>
        <strain evidence="1">broiler</strain>
    </source>
</reference>